<keyword evidence="10" id="KW-0066">ATP synthesis</keyword>
<keyword evidence="5 11" id="KW-0812">Transmembrane</keyword>
<dbReference type="AlphaFoldDB" id="A0A6G5ZV42"/>
<evidence type="ECO:0000256" key="4">
    <source>
        <dbReference type="ARBA" id="ARBA00022547"/>
    </source>
</evidence>
<evidence type="ECO:0000256" key="10">
    <source>
        <dbReference type="ARBA" id="ARBA00023310"/>
    </source>
</evidence>
<comment type="subcellular location">
    <subcellularLocation>
        <location evidence="1">Membrane</location>
        <topology evidence="1">Multi-pass membrane protein</topology>
    </subcellularLocation>
</comment>
<evidence type="ECO:0000256" key="8">
    <source>
        <dbReference type="ARBA" id="ARBA00023065"/>
    </source>
</evidence>
<feature type="transmembrane region" description="Helical" evidence="11">
    <location>
        <begin position="168"/>
        <end position="190"/>
    </location>
</feature>
<feature type="transmembrane region" description="Helical" evidence="11">
    <location>
        <begin position="94"/>
        <end position="114"/>
    </location>
</feature>
<dbReference type="GO" id="GO:0006754">
    <property type="term" value="P:ATP biosynthetic process"/>
    <property type="evidence" value="ECO:0007669"/>
    <property type="project" value="UniProtKB-KW"/>
</dbReference>
<proteinExistence type="evidence at transcript level"/>
<geneLocation type="mitochondrion" evidence="12"/>
<evidence type="ECO:0000256" key="1">
    <source>
        <dbReference type="ARBA" id="ARBA00004141"/>
    </source>
</evidence>
<evidence type="ECO:0000256" key="11">
    <source>
        <dbReference type="SAM" id="Phobius"/>
    </source>
</evidence>
<keyword evidence="12" id="KW-0496">Mitochondrion</keyword>
<sequence>MVLMQLVFLVVMILPWALLRVLVDLGVASMHTSPLSRLSMLSCSLSILMVAAVCNDTDLVVSYLLVILLINAAHAFVALCMASYTRSASALAHMYLGYGLPAILRIVLGCIEMASTSFRSVSLTLRAACNAIAGHVLVGVLLEMTIVAVLQSASLCTTYFSTWLTPLLLLKLVTSIIQGIVLSRLLTTYWDELLL</sequence>
<keyword evidence="4" id="KW-0138">CF(0)</keyword>
<keyword evidence="7 11" id="KW-1133">Transmembrane helix</keyword>
<protein>
    <submittedName>
        <fullName evidence="12">ATP synthase F0 subunit a</fullName>
    </submittedName>
</protein>
<keyword evidence="3" id="KW-0813">Transport</keyword>
<keyword evidence="8" id="KW-0406">Ion transport</keyword>
<evidence type="ECO:0000256" key="3">
    <source>
        <dbReference type="ARBA" id="ARBA00022448"/>
    </source>
</evidence>
<evidence type="ECO:0000256" key="7">
    <source>
        <dbReference type="ARBA" id="ARBA00022989"/>
    </source>
</evidence>
<evidence type="ECO:0000256" key="9">
    <source>
        <dbReference type="ARBA" id="ARBA00023136"/>
    </source>
</evidence>
<dbReference type="InterPro" id="IPR035908">
    <property type="entry name" value="F0_ATP_A_sf"/>
</dbReference>
<feature type="transmembrane region" description="Helical" evidence="11">
    <location>
        <begin position="134"/>
        <end position="156"/>
    </location>
</feature>
<organism evidence="12">
    <name type="scientific">Diplonema japonicum</name>
    <dbReference type="NCBI Taxonomy" id="2508216"/>
    <lineage>
        <taxon>Eukaryota</taxon>
        <taxon>Discoba</taxon>
        <taxon>Euglenozoa</taxon>
        <taxon>Diplonemea</taxon>
        <taxon>Diplonemidae</taxon>
        <taxon>Diplonema</taxon>
    </lineage>
</organism>
<dbReference type="EMBL" id="MN109066">
    <property type="protein sequence ID" value="QHQ98653.1"/>
    <property type="molecule type" value="mRNA"/>
</dbReference>
<accession>A0A6G5ZV42</accession>
<dbReference type="GO" id="GO:0045259">
    <property type="term" value="C:proton-transporting ATP synthase complex"/>
    <property type="evidence" value="ECO:0007669"/>
    <property type="project" value="UniProtKB-KW"/>
</dbReference>
<dbReference type="GO" id="GO:1902600">
    <property type="term" value="P:proton transmembrane transport"/>
    <property type="evidence" value="ECO:0007669"/>
    <property type="project" value="UniProtKB-KW"/>
</dbReference>
<evidence type="ECO:0000313" key="12">
    <source>
        <dbReference type="EMBL" id="QHQ98653.1"/>
    </source>
</evidence>
<keyword evidence="6" id="KW-0375">Hydrogen ion transport</keyword>
<comment type="similarity">
    <text evidence="2">Belongs to the ATPase A chain family.</text>
</comment>
<evidence type="ECO:0000256" key="5">
    <source>
        <dbReference type="ARBA" id="ARBA00022692"/>
    </source>
</evidence>
<dbReference type="SUPFAM" id="SSF81336">
    <property type="entry name" value="F1F0 ATP synthase subunit A"/>
    <property type="match status" value="1"/>
</dbReference>
<feature type="transmembrane region" description="Helical" evidence="11">
    <location>
        <begin position="59"/>
        <end position="82"/>
    </location>
</feature>
<dbReference type="Gene3D" id="1.20.120.220">
    <property type="entry name" value="ATP synthase, F0 complex, subunit A"/>
    <property type="match status" value="1"/>
</dbReference>
<evidence type="ECO:0000256" key="2">
    <source>
        <dbReference type="ARBA" id="ARBA00006810"/>
    </source>
</evidence>
<keyword evidence="9 11" id="KW-0472">Membrane</keyword>
<evidence type="ECO:0000256" key="6">
    <source>
        <dbReference type="ARBA" id="ARBA00022781"/>
    </source>
</evidence>
<feature type="transmembrane region" description="Helical" evidence="11">
    <location>
        <begin position="6"/>
        <end position="23"/>
    </location>
</feature>
<reference evidence="12" key="1">
    <citation type="journal article" date="2020" name="Nucleic Acids Res.">
        <title>Gene fragmentation and RNA editing without borders: eccentric mitochondrial genomes of diplonemids.</title>
        <authorList>
            <person name="Kaur B."/>
            <person name="Zahonova K."/>
            <person name="Valach M."/>
            <person name="Faktorova D."/>
            <person name="Prokopchuk G."/>
            <person name="Burger G."/>
            <person name="Lukes J."/>
        </authorList>
    </citation>
    <scope>NUCLEOTIDE SEQUENCE</scope>
</reference>
<name>A0A6G5ZV42_9EUGL</name>